<dbReference type="AlphaFoldDB" id="A0A934ISX2"/>
<proteinExistence type="predicted"/>
<gene>
    <name evidence="3" type="ORF">JEQ47_03245</name>
</gene>
<evidence type="ECO:0000313" key="4">
    <source>
        <dbReference type="Proteomes" id="UP000602124"/>
    </source>
</evidence>
<evidence type="ECO:0000256" key="1">
    <source>
        <dbReference type="ARBA" id="ARBA00022737"/>
    </source>
</evidence>
<dbReference type="InterPro" id="IPR051012">
    <property type="entry name" value="CellSynth/LPSAsmb/PSIAsmb"/>
</dbReference>
<sequence length="505" mass="52982">MSDVTPPLGSLTRVDAGLATIRTMTINIGFFAAMLLLVPTLGAQVVRNPVVIEPIDVPDALADRGMTANVAANRVWDGLQEYSRKADLARQTLVAVPDSQLVEFTLPGSSLSIDAVLKQVRQFLAIDETLISGEIICQTADCVPEGQRLRLRVIRRTVEVIDMPPMGATPPEMYFAEAAAAVFDVLDPLVGAAARAITDPEGATARALRIAAGGGPDAVWARALMGDIALAEGDAAAAEIHYQAALAIDPNLAQAQLGLARAAFALGDPAGAEIRLTGLPRYGDVALETALLRADIALAQGAFEAARVAALEAAEIDPLSPQPHIRLGQIARQAGLDGEARAAYVEALAVDPGASEALSALSELYRAAGDLAAAETLLKDWVEYTPESAEALRALIALRIERDDLAGAADAYGLLALLEPLSFDEAMARAELLAGANRYAEAGDVLMPFVEADVPQPDAVLALARLHQTAGRQDKAIDLYRRYLTLGTDLPGTVEATEAVAQAGK</sequence>
<protein>
    <submittedName>
        <fullName evidence="3">Tetratricopeptide repeat protein</fullName>
    </submittedName>
</protein>
<reference evidence="3" key="1">
    <citation type="submission" date="2020-12" db="EMBL/GenBank/DDBJ databases">
        <title>Devosia sp. MSA67 isolated from Mo River.</title>
        <authorList>
            <person name="Ma F."/>
            <person name="Zi Z."/>
        </authorList>
    </citation>
    <scope>NUCLEOTIDE SEQUENCE</scope>
    <source>
        <strain evidence="3">MSA67</strain>
    </source>
</reference>
<dbReference type="Pfam" id="PF13432">
    <property type="entry name" value="TPR_16"/>
    <property type="match status" value="1"/>
</dbReference>
<evidence type="ECO:0000313" key="3">
    <source>
        <dbReference type="EMBL" id="MBJ3783727.1"/>
    </source>
</evidence>
<dbReference type="Proteomes" id="UP000602124">
    <property type="component" value="Unassembled WGS sequence"/>
</dbReference>
<dbReference type="SUPFAM" id="SSF48452">
    <property type="entry name" value="TPR-like"/>
    <property type="match status" value="1"/>
</dbReference>
<dbReference type="SMART" id="SM00028">
    <property type="entry name" value="TPR"/>
    <property type="match status" value="5"/>
</dbReference>
<organism evidence="3 4">
    <name type="scientific">Devosia sediminis</name>
    <dbReference type="NCBI Taxonomy" id="2798801"/>
    <lineage>
        <taxon>Bacteria</taxon>
        <taxon>Pseudomonadati</taxon>
        <taxon>Pseudomonadota</taxon>
        <taxon>Alphaproteobacteria</taxon>
        <taxon>Hyphomicrobiales</taxon>
        <taxon>Devosiaceae</taxon>
        <taxon>Devosia</taxon>
    </lineage>
</organism>
<keyword evidence="2" id="KW-0802">TPR repeat</keyword>
<dbReference type="RefSeq" id="WP_198874952.1">
    <property type="nucleotide sequence ID" value="NZ_JAEKMH010000001.1"/>
</dbReference>
<accession>A0A934ISX2</accession>
<dbReference type="Gene3D" id="1.25.40.10">
    <property type="entry name" value="Tetratricopeptide repeat domain"/>
    <property type="match status" value="1"/>
</dbReference>
<dbReference type="InterPro" id="IPR019734">
    <property type="entry name" value="TPR_rpt"/>
</dbReference>
<dbReference type="InterPro" id="IPR011990">
    <property type="entry name" value="TPR-like_helical_dom_sf"/>
</dbReference>
<dbReference type="EMBL" id="JAEKMH010000001">
    <property type="protein sequence ID" value="MBJ3783727.1"/>
    <property type="molecule type" value="Genomic_DNA"/>
</dbReference>
<dbReference type="Pfam" id="PF14559">
    <property type="entry name" value="TPR_19"/>
    <property type="match status" value="2"/>
</dbReference>
<dbReference type="PANTHER" id="PTHR45586">
    <property type="entry name" value="TPR REPEAT-CONTAINING PROTEIN PA4667"/>
    <property type="match status" value="1"/>
</dbReference>
<dbReference type="PANTHER" id="PTHR45586:SF1">
    <property type="entry name" value="LIPOPOLYSACCHARIDE ASSEMBLY PROTEIN B"/>
    <property type="match status" value="1"/>
</dbReference>
<evidence type="ECO:0000256" key="2">
    <source>
        <dbReference type="ARBA" id="ARBA00022803"/>
    </source>
</evidence>
<keyword evidence="1" id="KW-0677">Repeat</keyword>
<comment type="caution">
    <text evidence="3">The sequence shown here is derived from an EMBL/GenBank/DDBJ whole genome shotgun (WGS) entry which is preliminary data.</text>
</comment>
<keyword evidence="4" id="KW-1185">Reference proteome</keyword>
<name>A0A934ISX2_9HYPH</name>